<evidence type="ECO:0000313" key="1">
    <source>
        <dbReference type="EMBL" id="MBL7258717.1"/>
    </source>
</evidence>
<reference evidence="1 2" key="1">
    <citation type="submission" date="2021-01" db="EMBL/GenBank/DDBJ databases">
        <title>Actinoplanes sp. nov. LDG1-01 isolated from lichen.</title>
        <authorList>
            <person name="Saeng-In P."/>
            <person name="Phongsopitanun W."/>
            <person name="Kanchanasin P."/>
            <person name="Yuki M."/>
            <person name="Kudo T."/>
            <person name="Ohkuma M."/>
            <person name="Tanasupawat S."/>
        </authorList>
    </citation>
    <scope>NUCLEOTIDE SEQUENCE [LARGE SCALE GENOMIC DNA]</scope>
    <source>
        <strain evidence="1 2">LDG1-01</strain>
    </source>
</reference>
<keyword evidence="2" id="KW-1185">Reference proteome</keyword>
<gene>
    <name evidence="1" type="ORF">JKJ07_30840</name>
</gene>
<proteinExistence type="predicted"/>
<comment type="caution">
    <text evidence="1">The sequence shown here is derived from an EMBL/GenBank/DDBJ whole genome shotgun (WGS) entry which is preliminary data.</text>
</comment>
<dbReference type="RefSeq" id="WP_202995378.1">
    <property type="nucleotide sequence ID" value="NZ_JAENHO010000009.1"/>
</dbReference>
<organism evidence="1 2">
    <name type="scientific">Paractinoplanes lichenicola</name>
    <dbReference type="NCBI Taxonomy" id="2802976"/>
    <lineage>
        <taxon>Bacteria</taxon>
        <taxon>Bacillati</taxon>
        <taxon>Actinomycetota</taxon>
        <taxon>Actinomycetes</taxon>
        <taxon>Micromonosporales</taxon>
        <taxon>Micromonosporaceae</taxon>
        <taxon>Paractinoplanes</taxon>
    </lineage>
</organism>
<dbReference type="Proteomes" id="UP000598996">
    <property type="component" value="Unassembled WGS sequence"/>
</dbReference>
<accession>A0ABS1VW77</accession>
<evidence type="ECO:0000313" key="2">
    <source>
        <dbReference type="Proteomes" id="UP000598996"/>
    </source>
</evidence>
<sequence>MPYEQTSEVAPDYLRIHPVEADAGRLIRLHLRGELDNRTAPSWPGSSRER</sequence>
<dbReference type="EMBL" id="JAENHO010000009">
    <property type="protein sequence ID" value="MBL7258717.1"/>
    <property type="molecule type" value="Genomic_DNA"/>
</dbReference>
<protein>
    <submittedName>
        <fullName evidence="1">Uncharacterized protein</fullName>
    </submittedName>
</protein>
<name>A0ABS1VW77_9ACTN</name>